<feature type="domain" description="TF-B3" evidence="7">
    <location>
        <begin position="264"/>
        <end position="360"/>
    </location>
</feature>
<feature type="region of interest" description="Disordered" evidence="6">
    <location>
        <begin position="213"/>
        <end position="256"/>
    </location>
</feature>
<dbReference type="PANTHER" id="PTHR31674">
    <property type="entry name" value="B3 DOMAIN-CONTAINING PROTEIN REM-LIKE 3-RELATED"/>
    <property type="match status" value="1"/>
</dbReference>
<dbReference type="CDD" id="cd10017">
    <property type="entry name" value="B3_DNA"/>
    <property type="match status" value="3"/>
</dbReference>
<dbReference type="InterPro" id="IPR003340">
    <property type="entry name" value="B3_DNA-bd"/>
</dbReference>
<dbReference type="AlphaFoldDB" id="A0A835G1F2"/>
<evidence type="ECO:0000256" key="6">
    <source>
        <dbReference type="SAM" id="MobiDB-lite"/>
    </source>
</evidence>
<dbReference type="EMBL" id="JACEFO010000121">
    <property type="protein sequence ID" value="KAF8780707.1"/>
    <property type="molecule type" value="Genomic_DNA"/>
</dbReference>
<evidence type="ECO:0000256" key="5">
    <source>
        <dbReference type="ARBA" id="ARBA00023242"/>
    </source>
</evidence>
<organism evidence="8 9">
    <name type="scientific">Digitaria exilis</name>
    <dbReference type="NCBI Taxonomy" id="1010633"/>
    <lineage>
        <taxon>Eukaryota</taxon>
        <taxon>Viridiplantae</taxon>
        <taxon>Streptophyta</taxon>
        <taxon>Embryophyta</taxon>
        <taxon>Tracheophyta</taxon>
        <taxon>Spermatophyta</taxon>
        <taxon>Magnoliopsida</taxon>
        <taxon>Liliopsida</taxon>
        <taxon>Poales</taxon>
        <taxon>Poaceae</taxon>
        <taxon>PACMAD clade</taxon>
        <taxon>Panicoideae</taxon>
        <taxon>Panicodae</taxon>
        <taxon>Paniceae</taxon>
        <taxon>Anthephorinae</taxon>
        <taxon>Digitaria</taxon>
    </lineage>
</organism>
<comment type="caution">
    <text evidence="8">The sequence shown here is derived from an EMBL/GenBank/DDBJ whole genome shotgun (WGS) entry which is preliminary data.</text>
</comment>
<keyword evidence="5" id="KW-0539">Nucleus</keyword>
<comment type="subcellular location">
    <subcellularLocation>
        <location evidence="1">Nucleus</location>
    </subcellularLocation>
</comment>
<protein>
    <recommendedName>
        <fullName evidence="7">TF-B3 domain-containing protein</fullName>
    </recommendedName>
</protein>
<evidence type="ECO:0000256" key="2">
    <source>
        <dbReference type="ARBA" id="ARBA00023015"/>
    </source>
</evidence>
<dbReference type="Gene3D" id="2.40.330.10">
    <property type="entry name" value="DNA-binding pseudobarrel domain"/>
    <property type="match status" value="3"/>
</dbReference>
<evidence type="ECO:0000256" key="1">
    <source>
        <dbReference type="ARBA" id="ARBA00004123"/>
    </source>
</evidence>
<dbReference type="GO" id="GO:0003677">
    <property type="term" value="F:DNA binding"/>
    <property type="evidence" value="ECO:0007669"/>
    <property type="project" value="UniProtKB-KW"/>
</dbReference>
<evidence type="ECO:0000313" key="9">
    <source>
        <dbReference type="Proteomes" id="UP000636709"/>
    </source>
</evidence>
<sequence length="515" mass="58044">MAKQLKVLLPPSFHKLRISDELAGCFADASGSSDGGTGVQGPTAMVVSPFGKVWRVEVGRDGDGAFLGLGWPEFLAAHGVGVGWFVVLRHQGSGVLTFKAFDTSFCIKEFAAPAAAMASRSSKRISCKPQFIRIIYPDFIGKMIIPARFVKKYITEECMNSRTAAIFSPLGKFWQIELEKNQSGNMVFKFKAFGFSGCQKDFKNQDVHVKTQKNIEMQQESTPPIRKRKSKSSSEENKRQKSSVTSLNGKPSQKKPDYQIGPSYWIRKEISTYALDRFLSLPVKFCHSIGFRKACTIMLKTVMDNTRTWQVRGLVYKKVCYLLGVGWRCFCKENKMKKGDLCTFNIIETTLWHVVITRCKHQSTLANTKRQKESPYSSSKEHKTKKGSSSSKEGMRPKGSVNSFSKASRYTTSVYEIGTPSWIQKEMNNNSITKHLSLAVNFCSAIGLQKRCTITLKTSTNSRSWKVRGLMHKTGSYQIGPGWIKFCRENRLKVGDICTFNVIKTLLWHVVITRH</sequence>
<evidence type="ECO:0000256" key="4">
    <source>
        <dbReference type="ARBA" id="ARBA00023163"/>
    </source>
</evidence>
<dbReference type="PANTHER" id="PTHR31674:SF86">
    <property type="entry name" value="B3 DOMAIN-CONTAINING PROTEIN OS04G0347400-RELATED"/>
    <property type="match status" value="1"/>
</dbReference>
<evidence type="ECO:0000259" key="7">
    <source>
        <dbReference type="PROSITE" id="PS50863"/>
    </source>
</evidence>
<dbReference type="GO" id="GO:0005634">
    <property type="term" value="C:nucleus"/>
    <property type="evidence" value="ECO:0007669"/>
    <property type="project" value="UniProtKB-SubCell"/>
</dbReference>
<dbReference type="InterPro" id="IPR039218">
    <property type="entry name" value="REM_fam"/>
</dbReference>
<name>A0A835G1F2_9POAL</name>
<dbReference type="Pfam" id="PF02362">
    <property type="entry name" value="B3"/>
    <property type="match status" value="3"/>
</dbReference>
<dbReference type="SMART" id="SM01019">
    <property type="entry name" value="B3"/>
    <property type="match status" value="3"/>
</dbReference>
<dbReference type="PROSITE" id="PS50863">
    <property type="entry name" value="B3"/>
    <property type="match status" value="3"/>
</dbReference>
<reference evidence="8" key="1">
    <citation type="submission" date="2020-07" db="EMBL/GenBank/DDBJ databases">
        <title>Genome sequence and genetic diversity analysis of an under-domesticated orphan crop, white fonio (Digitaria exilis).</title>
        <authorList>
            <person name="Bennetzen J.L."/>
            <person name="Chen S."/>
            <person name="Ma X."/>
            <person name="Wang X."/>
            <person name="Yssel A.E.J."/>
            <person name="Chaluvadi S.R."/>
            <person name="Johnson M."/>
            <person name="Gangashetty P."/>
            <person name="Hamidou F."/>
            <person name="Sanogo M.D."/>
            <person name="Zwaenepoel A."/>
            <person name="Wallace J."/>
            <person name="Van De Peer Y."/>
            <person name="Van Deynze A."/>
        </authorList>
    </citation>
    <scope>NUCLEOTIDE SEQUENCE</scope>
    <source>
        <tissue evidence="8">Leaves</tissue>
    </source>
</reference>
<keyword evidence="3" id="KW-0238">DNA-binding</keyword>
<keyword evidence="2" id="KW-0805">Transcription regulation</keyword>
<evidence type="ECO:0000256" key="3">
    <source>
        <dbReference type="ARBA" id="ARBA00023125"/>
    </source>
</evidence>
<feature type="domain" description="TF-B3" evidence="7">
    <location>
        <begin position="1"/>
        <end position="104"/>
    </location>
</feature>
<dbReference type="SUPFAM" id="SSF101936">
    <property type="entry name" value="DNA-binding pseudobarrel domain"/>
    <property type="match status" value="4"/>
</dbReference>
<proteinExistence type="predicted"/>
<feature type="region of interest" description="Disordered" evidence="6">
    <location>
        <begin position="366"/>
        <end position="403"/>
    </location>
</feature>
<dbReference type="InterPro" id="IPR015300">
    <property type="entry name" value="DNA-bd_pseudobarrel_sf"/>
</dbReference>
<gene>
    <name evidence="8" type="ORF">HU200_001312</name>
</gene>
<keyword evidence="9" id="KW-1185">Reference proteome</keyword>
<evidence type="ECO:0000313" key="8">
    <source>
        <dbReference type="EMBL" id="KAF8780707.1"/>
    </source>
</evidence>
<dbReference type="OrthoDB" id="1109907at2759"/>
<feature type="domain" description="TF-B3" evidence="7">
    <location>
        <begin position="421"/>
        <end position="515"/>
    </location>
</feature>
<dbReference type="Proteomes" id="UP000636709">
    <property type="component" value="Unassembled WGS sequence"/>
</dbReference>
<feature type="compositionally biased region" description="Polar residues" evidence="6">
    <location>
        <begin position="213"/>
        <end position="222"/>
    </location>
</feature>
<accession>A0A835G1F2</accession>
<keyword evidence="4" id="KW-0804">Transcription</keyword>